<dbReference type="AlphaFoldDB" id="A0A4Q2D460"/>
<gene>
    <name evidence="3" type="ORF">EST38_g11718</name>
</gene>
<dbReference type="Proteomes" id="UP000290288">
    <property type="component" value="Unassembled WGS sequence"/>
</dbReference>
<comment type="caution">
    <text evidence="3">The sequence shown here is derived from an EMBL/GenBank/DDBJ whole genome shotgun (WGS) entry which is preliminary data.</text>
</comment>
<dbReference type="EMBL" id="SDEE01000759">
    <property type="protein sequence ID" value="RXW14133.1"/>
    <property type="molecule type" value="Genomic_DNA"/>
</dbReference>
<evidence type="ECO:0000259" key="2">
    <source>
        <dbReference type="Pfam" id="PF17800"/>
    </source>
</evidence>
<organism evidence="3 4">
    <name type="scientific">Candolleomyces aberdarensis</name>
    <dbReference type="NCBI Taxonomy" id="2316362"/>
    <lineage>
        <taxon>Eukaryota</taxon>
        <taxon>Fungi</taxon>
        <taxon>Dikarya</taxon>
        <taxon>Basidiomycota</taxon>
        <taxon>Agaricomycotina</taxon>
        <taxon>Agaricomycetes</taxon>
        <taxon>Agaricomycetidae</taxon>
        <taxon>Agaricales</taxon>
        <taxon>Agaricineae</taxon>
        <taxon>Psathyrellaceae</taxon>
        <taxon>Candolleomyces</taxon>
    </lineage>
</organism>
<feature type="compositionally biased region" description="Basic residues" evidence="1">
    <location>
        <begin position="121"/>
        <end position="131"/>
    </location>
</feature>
<protein>
    <recommendedName>
        <fullName evidence="2">Nucleoplasmin-like domain-containing protein</fullName>
    </recommendedName>
</protein>
<keyword evidence="4" id="KW-1185">Reference proteome</keyword>
<feature type="domain" description="Nucleoplasmin-like" evidence="2">
    <location>
        <begin position="9"/>
        <end position="100"/>
    </location>
</feature>
<dbReference type="OrthoDB" id="3087619at2759"/>
<feature type="region of interest" description="Disordered" evidence="1">
    <location>
        <begin position="121"/>
        <end position="219"/>
    </location>
</feature>
<sequence length="219" mass="23000">MANVSAGGIWILNLPGGASWRFTPSAPIRVTNACLGYKLDGPGERACLEYYTEPSGKPTAIACFTRHACERGELELDLEVGETYVFTAIGPFQIDLMGFYLYEEPQVGDDTKDDVGVANTAKKRARGKAGAKKPPASEKQPPVAGGKASQSDRAPSASSAPVAFPALSKAHPVSSATAGPAPRGGPVTRRRSRSAVPSEGDLQGNGQEGFFYNKGKEKA</sequence>
<feature type="compositionally biased region" description="Low complexity" evidence="1">
    <location>
        <begin position="148"/>
        <end position="168"/>
    </location>
</feature>
<accession>A0A4Q2D460</accession>
<evidence type="ECO:0000313" key="3">
    <source>
        <dbReference type="EMBL" id="RXW14133.1"/>
    </source>
</evidence>
<evidence type="ECO:0000313" key="4">
    <source>
        <dbReference type="Proteomes" id="UP000290288"/>
    </source>
</evidence>
<dbReference type="InterPro" id="IPR041232">
    <property type="entry name" value="NPL"/>
</dbReference>
<name>A0A4Q2D460_9AGAR</name>
<reference evidence="3 4" key="1">
    <citation type="submission" date="2019-01" db="EMBL/GenBank/DDBJ databases">
        <title>Draft genome sequence of Psathyrella aberdarensis IHI B618.</title>
        <authorList>
            <person name="Buettner E."/>
            <person name="Kellner H."/>
        </authorList>
    </citation>
    <scope>NUCLEOTIDE SEQUENCE [LARGE SCALE GENOMIC DNA]</scope>
    <source>
        <strain evidence="3 4">IHI B618</strain>
    </source>
</reference>
<dbReference type="Gene3D" id="2.60.120.340">
    <property type="entry name" value="Nucleoplasmin core domain"/>
    <property type="match status" value="1"/>
</dbReference>
<dbReference type="Pfam" id="PF17800">
    <property type="entry name" value="NPL"/>
    <property type="match status" value="1"/>
</dbReference>
<evidence type="ECO:0000256" key="1">
    <source>
        <dbReference type="SAM" id="MobiDB-lite"/>
    </source>
</evidence>
<proteinExistence type="predicted"/>